<evidence type="ECO:0000313" key="2">
    <source>
        <dbReference type="Proteomes" id="UP000887013"/>
    </source>
</evidence>
<gene>
    <name evidence="1" type="ORF">NPIL_452701</name>
</gene>
<dbReference type="EMBL" id="BMAW01099391">
    <property type="protein sequence ID" value="GFS89769.1"/>
    <property type="molecule type" value="Genomic_DNA"/>
</dbReference>
<evidence type="ECO:0000313" key="1">
    <source>
        <dbReference type="EMBL" id="GFS89769.1"/>
    </source>
</evidence>
<dbReference type="AlphaFoldDB" id="A0A8X6TBE1"/>
<protein>
    <submittedName>
        <fullName evidence="1">Uncharacterized protein</fullName>
    </submittedName>
</protein>
<organism evidence="1 2">
    <name type="scientific">Nephila pilipes</name>
    <name type="common">Giant wood spider</name>
    <name type="synonym">Nephila maculata</name>
    <dbReference type="NCBI Taxonomy" id="299642"/>
    <lineage>
        <taxon>Eukaryota</taxon>
        <taxon>Metazoa</taxon>
        <taxon>Ecdysozoa</taxon>
        <taxon>Arthropoda</taxon>
        <taxon>Chelicerata</taxon>
        <taxon>Arachnida</taxon>
        <taxon>Araneae</taxon>
        <taxon>Araneomorphae</taxon>
        <taxon>Entelegynae</taxon>
        <taxon>Araneoidea</taxon>
        <taxon>Nephilidae</taxon>
        <taxon>Nephila</taxon>
    </lineage>
</organism>
<accession>A0A8X6TBE1</accession>
<keyword evidence="2" id="KW-1185">Reference proteome</keyword>
<sequence length="88" mass="10110">MRKREIKKRSSTKQCRSFILGLFASMTSESVDVDEFDMLDQDAVLISRIWVQPPTSEDHDEDPRVVFSENHLDESAISVVSGRKRNLV</sequence>
<comment type="caution">
    <text evidence="1">The sequence shown here is derived from an EMBL/GenBank/DDBJ whole genome shotgun (WGS) entry which is preliminary data.</text>
</comment>
<dbReference type="Proteomes" id="UP000887013">
    <property type="component" value="Unassembled WGS sequence"/>
</dbReference>
<reference evidence="1" key="1">
    <citation type="submission" date="2020-08" db="EMBL/GenBank/DDBJ databases">
        <title>Multicomponent nature underlies the extraordinary mechanical properties of spider dragline silk.</title>
        <authorList>
            <person name="Kono N."/>
            <person name="Nakamura H."/>
            <person name="Mori M."/>
            <person name="Yoshida Y."/>
            <person name="Ohtoshi R."/>
            <person name="Malay A.D."/>
            <person name="Moran D.A.P."/>
            <person name="Tomita M."/>
            <person name="Numata K."/>
            <person name="Arakawa K."/>
        </authorList>
    </citation>
    <scope>NUCLEOTIDE SEQUENCE</scope>
</reference>
<proteinExistence type="predicted"/>
<name>A0A8X6TBE1_NEPPI</name>
<dbReference type="OrthoDB" id="6445543at2759"/>